<dbReference type="AlphaFoldDB" id="A0A915BRG6"/>
<evidence type="ECO:0000313" key="2">
    <source>
        <dbReference type="WBParaSite" id="PgR054_g023_t01"/>
    </source>
</evidence>
<accession>A0A915BRG6</accession>
<keyword evidence="1" id="KW-1185">Reference proteome</keyword>
<dbReference type="Proteomes" id="UP000887569">
    <property type="component" value="Unplaced"/>
</dbReference>
<name>A0A915BRG6_PARUN</name>
<protein>
    <submittedName>
        <fullName evidence="2">Uncharacterized protein</fullName>
    </submittedName>
</protein>
<sequence length="47" mass="5727">MIINEKYNHHCICSNIEMYYMRPNRITKLKEMLFCLRYGCLEVINAI</sequence>
<reference evidence="2" key="1">
    <citation type="submission" date="2022-11" db="UniProtKB">
        <authorList>
            <consortium name="WormBaseParasite"/>
        </authorList>
    </citation>
    <scope>IDENTIFICATION</scope>
</reference>
<dbReference type="WBParaSite" id="PgR054_g023_t01">
    <property type="protein sequence ID" value="PgR054_g023_t01"/>
    <property type="gene ID" value="PgR054_g023"/>
</dbReference>
<organism evidence="1 2">
    <name type="scientific">Parascaris univalens</name>
    <name type="common">Nematode worm</name>
    <dbReference type="NCBI Taxonomy" id="6257"/>
    <lineage>
        <taxon>Eukaryota</taxon>
        <taxon>Metazoa</taxon>
        <taxon>Ecdysozoa</taxon>
        <taxon>Nematoda</taxon>
        <taxon>Chromadorea</taxon>
        <taxon>Rhabditida</taxon>
        <taxon>Spirurina</taxon>
        <taxon>Ascaridomorpha</taxon>
        <taxon>Ascaridoidea</taxon>
        <taxon>Ascarididae</taxon>
        <taxon>Parascaris</taxon>
    </lineage>
</organism>
<proteinExistence type="predicted"/>
<evidence type="ECO:0000313" key="1">
    <source>
        <dbReference type="Proteomes" id="UP000887569"/>
    </source>
</evidence>